<organism evidence="1 2">
    <name type="scientific">Dendrosporobacter quercicolus</name>
    <dbReference type="NCBI Taxonomy" id="146817"/>
    <lineage>
        <taxon>Bacteria</taxon>
        <taxon>Bacillati</taxon>
        <taxon>Bacillota</taxon>
        <taxon>Negativicutes</taxon>
        <taxon>Selenomonadales</taxon>
        <taxon>Sporomusaceae</taxon>
        <taxon>Dendrosporobacter</taxon>
    </lineage>
</organism>
<sequence>MLKLNIAQQYAKLALAITEPAVNLDVKPPQIQLATEPAIVEIRQEQGRLSIDGEAFRQSLGYRTSGALSKELARQGKQRADETIAKYVAEGNRLGRIESGENAVANMAAEALLEQAPQVVLKTMAAPEFYYQPAKVEFSARRGQVNLAVERGSVEVDLQRGQVTGRLSQYPNVRFWTTEGKYDISV</sequence>
<dbReference type="Proteomes" id="UP000214880">
    <property type="component" value="Unassembled WGS sequence"/>
</dbReference>
<gene>
    <name evidence="1" type="ORF">SAMN04488502_10888</name>
</gene>
<dbReference type="InterPro" id="IPR045527">
    <property type="entry name" value="DUF6470"/>
</dbReference>
<dbReference type="RefSeq" id="WP_092074308.1">
    <property type="nucleotide sequence ID" value="NZ_FNHB01000008.1"/>
</dbReference>
<name>A0A1G9WTK9_9FIRM</name>
<evidence type="ECO:0000313" key="2">
    <source>
        <dbReference type="Proteomes" id="UP000214880"/>
    </source>
</evidence>
<evidence type="ECO:0000313" key="1">
    <source>
        <dbReference type="EMBL" id="SDM87924.1"/>
    </source>
</evidence>
<keyword evidence="2" id="KW-1185">Reference proteome</keyword>
<dbReference type="EMBL" id="FNHB01000008">
    <property type="protein sequence ID" value="SDM87924.1"/>
    <property type="molecule type" value="Genomic_DNA"/>
</dbReference>
<dbReference type="Pfam" id="PF20074">
    <property type="entry name" value="DUF6470"/>
    <property type="match status" value="1"/>
</dbReference>
<reference evidence="1 2" key="1">
    <citation type="submission" date="2016-10" db="EMBL/GenBank/DDBJ databases">
        <authorList>
            <person name="de Groot N.N."/>
        </authorList>
    </citation>
    <scope>NUCLEOTIDE SEQUENCE [LARGE SCALE GENOMIC DNA]</scope>
    <source>
        <strain evidence="1 2">DSM 1736</strain>
    </source>
</reference>
<dbReference type="STRING" id="146817.SAMN04488502_10888"/>
<accession>A0A1G9WTK9</accession>
<dbReference type="OrthoDB" id="1680451at2"/>
<proteinExistence type="predicted"/>
<protein>
    <submittedName>
        <fullName evidence="1">Uncharacterized protein</fullName>
    </submittedName>
</protein>
<dbReference type="AlphaFoldDB" id="A0A1G9WTK9"/>